<dbReference type="PIRSF" id="PIRSF036696">
    <property type="entry name" value="ACY-1"/>
    <property type="match status" value="1"/>
</dbReference>
<keyword evidence="7" id="KW-0378">Hydrolase</keyword>
<keyword evidence="12" id="KW-1185">Reference proteome</keyword>
<dbReference type="Gene3D" id="1.10.150.900">
    <property type="match status" value="1"/>
</dbReference>
<evidence type="ECO:0000313" key="12">
    <source>
        <dbReference type="Proteomes" id="UP001642483"/>
    </source>
</evidence>
<dbReference type="Pfam" id="PF07687">
    <property type="entry name" value="M20_dimer"/>
    <property type="match status" value="1"/>
</dbReference>
<dbReference type="Proteomes" id="UP001642483">
    <property type="component" value="Unassembled WGS sequence"/>
</dbReference>
<evidence type="ECO:0000256" key="3">
    <source>
        <dbReference type="ARBA" id="ARBA00006247"/>
    </source>
</evidence>
<dbReference type="PANTHER" id="PTHR45892:SF1">
    <property type="entry name" value="AMINOACYLASE-1"/>
    <property type="match status" value="1"/>
</dbReference>
<dbReference type="NCBIfam" id="TIGR01880">
    <property type="entry name" value="Ac-peptdase-euk"/>
    <property type="match status" value="1"/>
</dbReference>
<feature type="domain" description="Peptidase M20 dimerisation" evidence="10">
    <location>
        <begin position="203"/>
        <end position="312"/>
    </location>
</feature>
<comment type="cofactor">
    <cofactor evidence="1">
        <name>Zn(2+)</name>
        <dbReference type="ChEBI" id="CHEBI:29105"/>
    </cofactor>
</comment>
<proteinExistence type="inferred from homology"/>
<dbReference type="EC" id="3.5.1.14" evidence="4"/>
<keyword evidence="6" id="KW-0479">Metal-binding</keyword>
<reference evidence="11 12" key="1">
    <citation type="submission" date="2024-02" db="EMBL/GenBank/DDBJ databases">
        <authorList>
            <person name="Daric V."/>
            <person name="Darras S."/>
        </authorList>
    </citation>
    <scope>NUCLEOTIDE SEQUENCE [LARGE SCALE GENOMIC DNA]</scope>
</reference>
<comment type="subcellular location">
    <subcellularLocation>
        <location evidence="2">Cytoplasm</location>
    </subcellularLocation>
</comment>
<evidence type="ECO:0000256" key="9">
    <source>
        <dbReference type="ARBA" id="ARBA00029656"/>
    </source>
</evidence>
<dbReference type="InterPro" id="IPR036264">
    <property type="entry name" value="Bact_exopeptidase_dim_dom"/>
</dbReference>
<dbReference type="Gene3D" id="3.40.630.10">
    <property type="entry name" value="Zn peptidases"/>
    <property type="match status" value="1"/>
</dbReference>
<evidence type="ECO:0000256" key="5">
    <source>
        <dbReference type="ARBA" id="ARBA00022490"/>
    </source>
</evidence>
<gene>
    <name evidence="11" type="ORF">CVLEPA_LOCUS20959</name>
</gene>
<keyword evidence="8" id="KW-0862">Zinc</keyword>
<dbReference type="PROSITE" id="PS00759">
    <property type="entry name" value="ARGE_DAPE_CPG2_2"/>
    <property type="match status" value="1"/>
</dbReference>
<dbReference type="EMBL" id="CAWYQH010000108">
    <property type="protein sequence ID" value="CAK8688960.1"/>
    <property type="molecule type" value="Genomic_DNA"/>
</dbReference>
<dbReference type="InterPro" id="IPR010159">
    <property type="entry name" value="N-acyl_aa_amidohydrolase"/>
</dbReference>
<organism evidence="11 12">
    <name type="scientific">Clavelina lepadiformis</name>
    <name type="common">Light-bulb sea squirt</name>
    <name type="synonym">Ascidia lepadiformis</name>
    <dbReference type="NCBI Taxonomy" id="159417"/>
    <lineage>
        <taxon>Eukaryota</taxon>
        <taxon>Metazoa</taxon>
        <taxon>Chordata</taxon>
        <taxon>Tunicata</taxon>
        <taxon>Ascidiacea</taxon>
        <taxon>Aplousobranchia</taxon>
        <taxon>Clavelinidae</taxon>
        <taxon>Clavelina</taxon>
    </lineage>
</organism>
<dbReference type="SUPFAM" id="SSF53187">
    <property type="entry name" value="Zn-dependent exopeptidases"/>
    <property type="match status" value="1"/>
</dbReference>
<comment type="similarity">
    <text evidence="3">Belongs to the peptidase M20A family.</text>
</comment>
<sequence>MTWRGKDPTLPSILLNSHTDVVPVYEVIDMLAVVPHSQAEDNTSRTQAVAFLDKYAQELGLECRLIETCDKDHTIVLMTWKGKDSTLPSILLNSHTDVVPVYEEHWKYDAFAAVKEENGDIYARGTQDTKCVGIQYLEAIRKLKNDGYHFDRDIHVSFVPDEEIGGFKGMLLFLQSQEFKALNVGLALDEGLASPDDDYVAYYGERSVWWARVKCEGNPGHGSRFIENTAAEKLRKVINSFLDYRESQKLLMESICRPLGDVTTLNLTRLEGGIANNIVPAELSATFDIRIPPTADFQKFEQKLQGWCRDAGEGVSIEFLQKNIDQTVTATDSTNPWWVTFSSAIKKCGKNLKVEISLRASDSRFLRKAGYNAIGFSPIRNTPVLLHDHNEFLNEAVFLEGIDTYCSVIKALANMKP</sequence>
<dbReference type="SUPFAM" id="SSF55031">
    <property type="entry name" value="Bacterial exopeptidase dimerisation domain"/>
    <property type="match status" value="1"/>
</dbReference>
<protein>
    <recommendedName>
        <fullName evidence="4">N-acyl-aliphatic-L-amino acid amidohydrolase</fullName>
        <ecNumber evidence="4">3.5.1.14</ecNumber>
    </recommendedName>
    <alternativeName>
        <fullName evidence="9">N-acyl-L-amino-acid amidohydrolase</fullName>
    </alternativeName>
</protein>
<keyword evidence="5" id="KW-0963">Cytoplasm</keyword>
<name>A0ABP0GBH1_CLALP</name>
<evidence type="ECO:0000256" key="2">
    <source>
        <dbReference type="ARBA" id="ARBA00004496"/>
    </source>
</evidence>
<dbReference type="InterPro" id="IPR052083">
    <property type="entry name" value="Aminoacylase-1_M20A"/>
</dbReference>
<dbReference type="InterPro" id="IPR011650">
    <property type="entry name" value="Peptidase_M20_dimer"/>
</dbReference>
<evidence type="ECO:0000313" key="11">
    <source>
        <dbReference type="EMBL" id="CAK8688960.1"/>
    </source>
</evidence>
<evidence type="ECO:0000256" key="4">
    <source>
        <dbReference type="ARBA" id="ARBA00011913"/>
    </source>
</evidence>
<accession>A0ABP0GBH1</accession>
<evidence type="ECO:0000256" key="8">
    <source>
        <dbReference type="ARBA" id="ARBA00022833"/>
    </source>
</evidence>
<dbReference type="PROSITE" id="PS00758">
    <property type="entry name" value="ARGE_DAPE_CPG2_1"/>
    <property type="match status" value="2"/>
</dbReference>
<evidence type="ECO:0000256" key="6">
    <source>
        <dbReference type="ARBA" id="ARBA00022723"/>
    </source>
</evidence>
<dbReference type="InterPro" id="IPR002933">
    <property type="entry name" value="Peptidase_M20"/>
</dbReference>
<evidence type="ECO:0000256" key="7">
    <source>
        <dbReference type="ARBA" id="ARBA00022801"/>
    </source>
</evidence>
<dbReference type="Pfam" id="PF01546">
    <property type="entry name" value="Peptidase_M20"/>
    <property type="match status" value="1"/>
</dbReference>
<dbReference type="PANTHER" id="PTHR45892">
    <property type="entry name" value="AMINOACYLASE-1"/>
    <property type="match status" value="1"/>
</dbReference>
<evidence type="ECO:0000256" key="1">
    <source>
        <dbReference type="ARBA" id="ARBA00001947"/>
    </source>
</evidence>
<evidence type="ECO:0000259" key="10">
    <source>
        <dbReference type="Pfam" id="PF07687"/>
    </source>
</evidence>
<dbReference type="Gene3D" id="3.30.70.360">
    <property type="match status" value="1"/>
</dbReference>
<comment type="caution">
    <text evidence="11">The sequence shown here is derived from an EMBL/GenBank/DDBJ whole genome shotgun (WGS) entry which is preliminary data.</text>
</comment>
<dbReference type="InterPro" id="IPR001261">
    <property type="entry name" value="ArgE/DapE_CS"/>
</dbReference>